<keyword evidence="3" id="KW-0479">Metal-binding</keyword>
<comment type="caution">
    <text evidence="7">The sequence shown here is derived from an EMBL/GenBank/DDBJ whole genome shotgun (WGS) entry which is preliminary data.</text>
</comment>
<sequence>MGSRQDQPAVNGEQGNGAGAAYVRYRECQRNHAIGIGRYAVDGCQEFTVLMGVDEAAMLLCAACGCHRNFHRREVVNEFGADYHAPRTPPANENRH</sequence>
<dbReference type="InterPro" id="IPR006456">
    <property type="entry name" value="ZF_HD_homeobox_Cys/His_dimer"/>
</dbReference>
<evidence type="ECO:0000256" key="1">
    <source>
        <dbReference type="ARBA" id="ARBA00004496"/>
    </source>
</evidence>
<reference evidence="7" key="1">
    <citation type="journal article" date="2017" name="Gigascience">
        <title>The first near-complete assembly of the hexaploid bread wheat genome, Triticum aestivum.</title>
        <authorList>
            <person name="Zimin A.V."/>
            <person name="Puiu D."/>
            <person name="Hall R."/>
            <person name="Kingan S."/>
            <person name="Clavijo B.J."/>
            <person name="Salzberg S.L."/>
        </authorList>
    </citation>
    <scope>NUCLEOTIDE SEQUENCE</scope>
    <source>
        <tissue evidence="7">Leaf</tissue>
    </source>
</reference>
<dbReference type="PANTHER" id="PTHR31948:SF162">
    <property type="entry name" value="MINI ZINC FINGER PROTEIN 2"/>
    <property type="match status" value="1"/>
</dbReference>
<dbReference type="NCBIfam" id="TIGR01566">
    <property type="entry name" value="ZF_HD_prot_N"/>
    <property type="match status" value="1"/>
</dbReference>
<protein>
    <recommendedName>
        <fullName evidence="6">ZF-HD dimerization-type domain-containing protein</fullName>
    </recommendedName>
</protein>
<evidence type="ECO:0000313" key="7">
    <source>
        <dbReference type="EMBL" id="KAF7032602.1"/>
    </source>
</evidence>
<accession>A0A3B6FVT4</accession>
<dbReference type="PROSITE" id="PS51523">
    <property type="entry name" value="ZF_HD_DIMER"/>
    <property type="match status" value="1"/>
</dbReference>
<keyword evidence="5" id="KW-0862">Zinc</keyword>
<evidence type="ECO:0000256" key="2">
    <source>
        <dbReference type="ARBA" id="ARBA00022490"/>
    </source>
</evidence>
<dbReference type="Pfam" id="PF04770">
    <property type="entry name" value="ZF-HD_dimer"/>
    <property type="match status" value="1"/>
</dbReference>
<name>A0A3B6FVT4_WHEAT</name>
<dbReference type="OMA" id="FHIMEIE"/>
<keyword evidence="4" id="KW-0863">Zinc-finger</keyword>
<feature type="domain" description="ZF-HD dimerization-type" evidence="6">
    <location>
        <begin position="25"/>
        <end position="74"/>
    </location>
</feature>
<dbReference type="EMBL" id="CM022218">
    <property type="protein sequence ID" value="KAF7032602.1"/>
    <property type="molecule type" value="Genomic_DNA"/>
</dbReference>
<proteinExistence type="predicted"/>
<keyword evidence="2" id="KW-0963">Cytoplasm</keyword>
<gene>
    <name evidence="7" type="ORF">CFC21_043758</name>
</gene>
<evidence type="ECO:0000256" key="3">
    <source>
        <dbReference type="ARBA" id="ARBA00022723"/>
    </source>
</evidence>
<evidence type="ECO:0000256" key="5">
    <source>
        <dbReference type="ARBA" id="ARBA00022833"/>
    </source>
</evidence>
<dbReference type="PANTHER" id="PTHR31948">
    <property type="entry name" value="ZINC-FINGER HOMEODOMAIN PROTEIN 2"/>
    <property type="match status" value="1"/>
</dbReference>
<dbReference type="Proteomes" id="UP000815260">
    <property type="component" value="Chromosome 3B"/>
</dbReference>
<comment type="subcellular location">
    <subcellularLocation>
        <location evidence="1">Cytoplasm</location>
    </subcellularLocation>
</comment>
<dbReference type="PaxDb" id="4565-Traes_3B_5DD53A245.1"/>
<reference evidence="7" key="2">
    <citation type="submission" date="2020-03" db="EMBL/GenBank/DDBJ databases">
        <title>The second near-complete assembly of the hexaploid bread wheat (Triticum aestivum) genome.</title>
        <authorList>
            <person name="Zimin A.V."/>
            <person name="Puiu D."/>
            <person name="Shumante A."/>
            <person name="Alonge M."/>
            <person name="Salzberg S.L."/>
        </authorList>
    </citation>
    <scope>NUCLEOTIDE SEQUENCE</scope>
    <source>
        <tissue evidence="7">Leaf</tissue>
    </source>
</reference>
<evidence type="ECO:0000259" key="6">
    <source>
        <dbReference type="PROSITE" id="PS51523"/>
    </source>
</evidence>
<evidence type="ECO:0000256" key="4">
    <source>
        <dbReference type="ARBA" id="ARBA00022771"/>
    </source>
</evidence>
<organism evidence="7">
    <name type="scientific">Triticum aestivum</name>
    <name type="common">Wheat</name>
    <dbReference type="NCBI Taxonomy" id="4565"/>
    <lineage>
        <taxon>Eukaryota</taxon>
        <taxon>Viridiplantae</taxon>
        <taxon>Streptophyta</taxon>
        <taxon>Embryophyta</taxon>
        <taxon>Tracheophyta</taxon>
        <taxon>Spermatophyta</taxon>
        <taxon>Magnoliopsida</taxon>
        <taxon>Liliopsida</taxon>
        <taxon>Poales</taxon>
        <taxon>Poaceae</taxon>
        <taxon>BOP clade</taxon>
        <taxon>Pooideae</taxon>
        <taxon>Triticodae</taxon>
        <taxon>Triticeae</taxon>
        <taxon>Triticinae</taxon>
        <taxon>Triticum</taxon>
    </lineage>
</organism>